<organism evidence="2 3">
    <name type="scientific">Thanatephorus cucumeris (strain AG1-IB / isolate 7/3/14)</name>
    <name type="common">Lettuce bottom rot fungus</name>
    <name type="synonym">Rhizoctonia solani</name>
    <dbReference type="NCBI Taxonomy" id="1108050"/>
    <lineage>
        <taxon>Eukaryota</taxon>
        <taxon>Fungi</taxon>
        <taxon>Dikarya</taxon>
        <taxon>Basidiomycota</taxon>
        <taxon>Agaricomycotina</taxon>
        <taxon>Agaricomycetes</taxon>
        <taxon>Cantharellales</taxon>
        <taxon>Ceratobasidiaceae</taxon>
        <taxon>Rhizoctonia</taxon>
        <taxon>Rhizoctonia solani AG-1</taxon>
    </lineage>
</organism>
<sequence length="72" mass="7898">MRICSLPHADCYYGAKGNSQGFDNMYVELGNSYACVVHFDCTRHRFEGPPVPLAHGGLGPGERSNTLRIKGQ</sequence>
<feature type="compositionally biased region" description="Polar residues" evidence="1">
    <location>
        <begin position="63"/>
        <end position="72"/>
    </location>
</feature>
<accession>A0A0B7FAK0</accession>
<reference evidence="2 3" key="1">
    <citation type="submission" date="2014-11" db="EMBL/GenBank/DDBJ databases">
        <authorList>
            <person name="Wibberg Daniel"/>
        </authorList>
    </citation>
    <scope>NUCLEOTIDE SEQUENCE [LARGE SCALE GENOMIC DNA]</scope>
    <source>
        <strain evidence="2">Rhizoctonia solani AG1-IB 7/3/14</strain>
    </source>
</reference>
<protein>
    <submittedName>
        <fullName evidence="2">Uncharacterized protein</fullName>
    </submittedName>
</protein>
<feature type="region of interest" description="Disordered" evidence="1">
    <location>
        <begin position="53"/>
        <end position="72"/>
    </location>
</feature>
<dbReference type="Proteomes" id="UP000059188">
    <property type="component" value="Unassembled WGS sequence"/>
</dbReference>
<evidence type="ECO:0000313" key="3">
    <source>
        <dbReference type="Proteomes" id="UP000059188"/>
    </source>
</evidence>
<proteinExistence type="predicted"/>
<evidence type="ECO:0000256" key="1">
    <source>
        <dbReference type="SAM" id="MobiDB-lite"/>
    </source>
</evidence>
<name>A0A0B7FAK0_THACB</name>
<dbReference type="AlphaFoldDB" id="A0A0B7FAK0"/>
<dbReference type="EMBL" id="LN679111">
    <property type="protein sequence ID" value="CEL53248.1"/>
    <property type="molecule type" value="Genomic_DNA"/>
</dbReference>
<gene>
    <name evidence="2" type="ORF">RSOLAG1IB_06214</name>
</gene>
<evidence type="ECO:0000313" key="2">
    <source>
        <dbReference type="EMBL" id="CEL53248.1"/>
    </source>
</evidence>
<keyword evidence="3" id="KW-1185">Reference proteome</keyword>